<proteinExistence type="predicted"/>
<gene>
    <name evidence="3" type="ORF">RHSIM_Rhsim03G0052300</name>
</gene>
<feature type="coiled-coil region" evidence="1">
    <location>
        <begin position="472"/>
        <end position="502"/>
    </location>
</feature>
<protein>
    <recommendedName>
        <fullName evidence="5">ArgH</fullName>
    </recommendedName>
</protein>
<keyword evidence="2" id="KW-0812">Transmembrane</keyword>
<keyword evidence="2" id="KW-1133">Transmembrane helix</keyword>
<accession>A0A834H5V7</accession>
<keyword evidence="4" id="KW-1185">Reference proteome</keyword>
<dbReference type="OrthoDB" id="1903413at2759"/>
<dbReference type="AlphaFoldDB" id="A0A834H5V7"/>
<organism evidence="3 4">
    <name type="scientific">Rhododendron simsii</name>
    <name type="common">Sims's rhododendron</name>
    <dbReference type="NCBI Taxonomy" id="118357"/>
    <lineage>
        <taxon>Eukaryota</taxon>
        <taxon>Viridiplantae</taxon>
        <taxon>Streptophyta</taxon>
        <taxon>Embryophyta</taxon>
        <taxon>Tracheophyta</taxon>
        <taxon>Spermatophyta</taxon>
        <taxon>Magnoliopsida</taxon>
        <taxon>eudicotyledons</taxon>
        <taxon>Gunneridae</taxon>
        <taxon>Pentapetalae</taxon>
        <taxon>asterids</taxon>
        <taxon>Ericales</taxon>
        <taxon>Ericaceae</taxon>
        <taxon>Ericoideae</taxon>
        <taxon>Rhodoreae</taxon>
        <taxon>Rhododendron</taxon>
    </lineage>
</organism>
<keyword evidence="2" id="KW-0472">Membrane</keyword>
<feature type="transmembrane region" description="Helical" evidence="2">
    <location>
        <begin position="636"/>
        <end position="662"/>
    </location>
</feature>
<evidence type="ECO:0000313" key="3">
    <source>
        <dbReference type="EMBL" id="KAF7146883.1"/>
    </source>
</evidence>
<evidence type="ECO:0000256" key="1">
    <source>
        <dbReference type="SAM" id="Coils"/>
    </source>
</evidence>
<evidence type="ECO:0008006" key="5">
    <source>
        <dbReference type="Google" id="ProtNLM"/>
    </source>
</evidence>
<sequence>MLRRTSEEETSECILIVISRWEGNSAAGNFMLSSDLFPSPIVPLFLLVFQEKARQLDRSVDALLEEFEKLWNPEMGNYSKKLVEFCCSRVLSRMCCNVEELINNGVFSRFTFDMMHAWEMPNSEDEVSYTESIAKEREERISTRAIAEQDDISLFYTDLMPLLNMVDGGPGVGEDAFVWLGSLVPLACDVVNGRFTFETLTASTADRLHFPAYDKYLKEINKCMKNLQNQVKPKGVELADDEFILHVEGTASTQRVIRHIGGTSWPGRLTLTNYALYFEAKAVLSYEDAIKLDLSKNVEQRAKPAATGPFGAPIFDKAIVYESADLQEPVVLEFPEITSSTRRDHWLALIKEVILLHQFLYKYDIKSPAQAWEMHARTILGVIRLHAAREMLAVSPPDPKSFLIFALYDELPKGDYVLEQLADSLKKSDSGQPCSASSILRCMNVSQPVVGITEVEGGVGEGINVSGQVEDLSSLESAINQVREETKEIEVAKATTEGLKEEGISDSIFVLMELLKQLKNVVPWFQDILTWQRPATTVVVMATSLLVVYNEWVGKALAVFLLWVVAKLIQARKQGTGNKSDKIVICTSSDQTTMENIVSAQHGFRTTREMVQLANISILKIYSILLGKAPKHTDTVILVSTGLAIILAVVPFKYILMALILYCFTMTSNVGKHIEKHVPSEKGNRRIKEWWDSIPVVPVEIVDKGSCPQPDSPT</sequence>
<dbReference type="InterPro" id="IPR006927">
    <property type="entry name" value="DUF639"/>
</dbReference>
<dbReference type="PANTHER" id="PTHR31860:SF5">
    <property type="entry name" value="ARGH (DUF639)"/>
    <property type="match status" value="1"/>
</dbReference>
<evidence type="ECO:0000256" key="2">
    <source>
        <dbReference type="SAM" id="Phobius"/>
    </source>
</evidence>
<dbReference type="PANTHER" id="PTHR31860">
    <property type="entry name" value="HEAT-INDUCIBLE TRANSCRIPTION REPRESSOR (DUF639)-RELATED"/>
    <property type="match status" value="1"/>
</dbReference>
<dbReference type="Proteomes" id="UP000626092">
    <property type="component" value="Unassembled WGS sequence"/>
</dbReference>
<name>A0A834H5V7_RHOSS</name>
<reference evidence="3" key="1">
    <citation type="submission" date="2019-11" db="EMBL/GenBank/DDBJ databases">
        <authorList>
            <person name="Liu Y."/>
            <person name="Hou J."/>
            <person name="Li T.-Q."/>
            <person name="Guan C.-H."/>
            <person name="Wu X."/>
            <person name="Wu H.-Z."/>
            <person name="Ling F."/>
            <person name="Zhang R."/>
            <person name="Shi X.-G."/>
            <person name="Ren J.-P."/>
            <person name="Chen E.-F."/>
            <person name="Sun J.-M."/>
        </authorList>
    </citation>
    <scope>NUCLEOTIDE SEQUENCE</scope>
    <source>
        <strain evidence="3">Adult_tree_wgs_1</strain>
        <tissue evidence="3">Leaves</tissue>
    </source>
</reference>
<comment type="caution">
    <text evidence="3">The sequence shown here is derived from an EMBL/GenBank/DDBJ whole genome shotgun (WGS) entry which is preliminary data.</text>
</comment>
<evidence type="ECO:0000313" key="4">
    <source>
        <dbReference type="Proteomes" id="UP000626092"/>
    </source>
</evidence>
<dbReference type="EMBL" id="WJXA01000003">
    <property type="protein sequence ID" value="KAF7146883.1"/>
    <property type="molecule type" value="Genomic_DNA"/>
</dbReference>
<dbReference type="Pfam" id="PF04842">
    <property type="entry name" value="DUF639"/>
    <property type="match status" value="1"/>
</dbReference>
<keyword evidence="1" id="KW-0175">Coiled coil</keyword>